<dbReference type="HOGENOM" id="CLU_1808406_0_0_1"/>
<accession>T1GM83</accession>
<comment type="similarity">
    <text evidence="1">Belongs to the type-B carboxylesterase/lipase family.</text>
</comment>
<dbReference type="Gene3D" id="3.40.50.1820">
    <property type="entry name" value="alpha/beta hydrolase"/>
    <property type="match status" value="1"/>
</dbReference>
<keyword evidence="2" id="KW-0325">Glycoprotein</keyword>
<evidence type="ECO:0000313" key="5">
    <source>
        <dbReference type="EnsemblMetazoa" id="MESCA004651-PA"/>
    </source>
</evidence>
<feature type="domain" description="Carboxylesterase type B" evidence="4">
    <location>
        <begin position="41"/>
        <end position="119"/>
    </location>
</feature>
<evidence type="ECO:0000256" key="1">
    <source>
        <dbReference type="ARBA" id="ARBA00005964"/>
    </source>
</evidence>
<organism evidence="5 6">
    <name type="scientific">Megaselia scalaris</name>
    <name type="common">Humpbacked fly</name>
    <name type="synonym">Phora scalaris</name>
    <dbReference type="NCBI Taxonomy" id="36166"/>
    <lineage>
        <taxon>Eukaryota</taxon>
        <taxon>Metazoa</taxon>
        <taxon>Ecdysozoa</taxon>
        <taxon>Arthropoda</taxon>
        <taxon>Hexapoda</taxon>
        <taxon>Insecta</taxon>
        <taxon>Pterygota</taxon>
        <taxon>Neoptera</taxon>
        <taxon>Endopterygota</taxon>
        <taxon>Diptera</taxon>
        <taxon>Brachycera</taxon>
        <taxon>Muscomorpha</taxon>
        <taxon>Platypezoidea</taxon>
        <taxon>Phoridae</taxon>
        <taxon>Megaseliini</taxon>
        <taxon>Megaselia</taxon>
    </lineage>
</organism>
<feature type="transmembrane region" description="Helical" evidence="3">
    <location>
        <begin position="12"/>
        <end position="33"/>
    </location>
</feature>
<proteinExistence type="inferred from homology"/>
<protein>
    <recommendedName>
        <fullName evidence="4">Carboxylesterase type B domain-containing protein</fullName>
    </recommendedName>
</protein>
<dbReference type="STRING" id="36166.T1GM83"/>
<dbReference type="AlphaFoldDB" id="T1GM83"/>
<keyword evidence="3" id="KW-0812">Transmembrane</keyword>
<reference evidence="5" key="2">
    <citation type="submission" date="2015-06" db="UniProtKB">
        <authorList>
            <consortium name="EnsemblMetazoa"/>
        </authorList>
    </citation>
    <scope>IDENTIFICATION</scope>
</reference>
<dbReference type="InterPro" id="IPR051093">
    <property type="entry name" value="Neuroligin/BSAL"/>
</dbReference>
<sequence>MFHILETGNNVFIYFLLALNIVNLTTCSTQDIYKNARLGHRIVQTKYGRLHGLILPLEHYRFLRPVEAFLGVPYATPPTKQNRFSPTRAPAPWDGIRISDKYSPVCPQRLPNIQNETAALEKMPRGGGTSQTKYLVMQTILTH</sequence>
<dbReference type="Pfam" id="PF00135">
    <property type="entry name" value="COesterase"/>
    <property type="match status" value="1"/>
</dbReference>
<dbReference type="InterPro" id="IPR029058">
    <property type="entry name" value="AB_hydrolase_fold"/>
</dbReference>
<keyword evidence="3" id="KW-0472">Membrane</keyword>
<evidence type="ECO:0000256" key="2">
    <source>
        <dbReference type="ARBA" id="ARBA00023180"/>
    </source>
</evidence>
<keyword evidence="6" id="KW-1185">Reference proteome</keyword>
<evidence type="ECO:0000259" key="4">
    <source>
        <dbReference type="Pfam" id="PF00135"/>
    </source>
</evidence>
<dbReference type="InterPro" id="IPR002018">
    <property type="entry name" value="CarbesteraseB"/>
</dbReference>
<dbReference type="SUPFAM" id="SSF53474">
    <property type="entry name" value="alpha/beta-Hydrolases"/>
    <property type="match status" value="1"/>
</dbReference>
<dbReference type="PANTHER" id="PTHR43903">
    <property type="entry name" value="NEUROLIGIN"/>
    <property type="match status" value="1"/>
</dbReference>
<dbReference type="EnsemblMetazoa" id="MESCA004651-RA">
    <property type="protein sequence ID" value="MESCA004651-PA"/>
    <property type="gene ID" value="MESCA004651"/>
</dbReference>
<dbReference type="Proteomes" id="UP000015102">
    <property type="component" value="Unassembled WGS sequence"/>
</dbReference>
<dbReference type="EMBL" id="CAQQ02391806">
    <property type="status" value="NOT_ANNOTATED_CDS"/>
    <property type="molecule type" value="Genomic_DNA"/>
</dbReference>
<evidence type="ECO:0000256" key="3">
    <source>
        <dbReference type="SAM" id="Phobius"/>
    </source>
</evidence>
<reference evidence="6" key="1">
    <citation type="submission" date="2013-02" db="EMBL/GenBank/DDBJ databases">
        <authorList>
            <person name="Hughes D."/>
        </authorList>
    </citation>
    <scope>NUCLEOTIDE SEQUENCE</scope>
    <source>
        <strain>Durham</strain>
        <strain evidence="6">NC isolate 2 -- Noor lab</strain>
    </source>
</reference>
<keyword evidence="3" id="KW-1133">Transmembrane helix</keyword>
<name>T1GM83_MEGSC</name>
<evidence type="ECO:0000313" key="6">
    <source>
        <dbReference type="Proteomes" id="UP000015102"/>
    </source>
</evidence>